<evidence type="ECO:0000259" key="3">
    <source>
        <dbReference type="Pfam" id="PF16539"/>
    </source>
</evidence>
<dbReference type="Pfam" id="PF16538">
    <property type="entry name" value="FlgT_C"/>
    <property type="match status" value="1"/>
</dbReference>
<feature type="domain" description="Flagellar assembly protein T middle" evidence="3">
    <location>
        <begin position="94"/>
        <end position="243"/>
    </location>
</feature>
<dbReference type="InterPro" id="IPR032386">
    <property type="entry name" value="FlgT_M"/>
</dbReference>
<dbReference type="Gene3D" id="3.40.50.10610">
    <property type="entry name" value="ABC-type transport auxiliary lipoprotein component"/>
    <property type="match status" value="1"/>
</dbReference>
<reference evidence="4 5" key="1">
    <citation type="submission" date="2019-04" db="EMBL/GenBank/DDBJ databases">
        <authorList>
            <person name="Hwang J.C."/>
        </authorList>
    </citation>
    <scope>NUCLEOTIDE SEQUENCE [LARGE SCALE GENOMIC DNA]</scope>
    <source>
        <strain evidence="4 5">IMCC35002</strain>
    </source>
</reference>
<evidence type="ECO:0000256" key="1">
    <source>
        <dbReference type="SAM" id="SignalP"/>
    </source>
</evidence>
<dbReference type="Pfam" id="PF16539">
    <property type="entry name" value="FlgT_M"/>
    <property type="match status" value="1"/>
</dbReference>
<dbReference type="EMBL" id="SWCJ01000001">
    <property type="protein sequence ID" value="TKB58208.1"/>
    <property type="molecule type" value="Genomic_DNA"/>
</dbReference>
<dbReference type="RefSeq" id="WP_136861356.1">
    <property type="nucleotide sequence ID" value="NZ_SWCJ01000001.1"/>
</dbReference>
<evidence type="ECO:0000259" key="2">
    <source>
        <dbReference type="Pfam" id="PF16538"/>
    </source>
</evidence>
<evidence type="ECO:0000313" key="5">
    <source>
        <dbReference type="Proteomes" id="UP000305675"/>
    </source>
</evidence>
<name>A0A4V5NYC4_9GAMM</name>
<feature type="domain" description="Flagellar assembly protein T C-terminal" evidence="2">
    <location>
        <begin position="288"/>
        <end position="359"/>
    </location>
</feature>
<keyword evidence="1" id="KW-0732">Signal</keyword>
<dbReference type="Gene3D" id="2.40.10.410">
    <property type="entry name" value="FlgT, C-terminal domain"/>
    <property type="match status" value="1"/>
</dbReference>
<sequence>MGSRFCLGLSLAVLATAFGSQAKWVELGGMAEIHGQSIETARQQAISDALSKAGEYAPPAMDYQVSEYQLISEQMVRGKQIQVSLRANLLPLGQECDGAGYRVAITIPKAQIVHWEQLTAGSLYALDASVSRVLANTLNGEANSAFSHLRTDLTMDYQQLNRQYPGRWVQELSQKDRSQYVLGLTIDDVTIDGDANALSWMVTGPKRYFAMDATLYDGLKGQQVWQQRYRVEGRWPYKRTEAANIASSDFWNSDYGEEVRDLLNRVAVDVNTAVECRALVGTIQNISGRQLTINLGSQHGIKVGDKLAVNSRSITSNTSWQLPNNITDMATITHLYPEQAVATLEEESSFSAWQIQDEVRVIKR</sequence>
<organism evidence="4 5">
    <name type="scientific">Ferrimonas aestuarii</name>
    <dbReference type="NCBI Taxonomy" id="2569539"/>
    <lineage>
        <taxon>Bacteria</taxon>
        <taxon>Pseudomonadati</taxon>
        <taxon>Pseudomonadota</taxon>
        <taxon>Gammaproteobacteria</taxon>
        <taxon>Alteromonadales</taxon>
        <taxon>Ferrimonadaceae</taxon>
        <taxon>Ferrimonas</taxon>
    </lineage>
</organism>
<feature type="chain" id="PRO_5020514449" description="Flagellar assembly protein T, N-terminal domain" evidence="1">
    <location>
        <begin position="23"/>
        <end position="364"/>
    </location>
</feature>
<dbReference type="AlphaFoldDB" id="A0A4V5NYC4"/>
<evidence type="ECO:0008006" key="6">
    <source>
        <dbReference type="Google" id="ProtNLM"/>
    </source>
</evidence>
<dbReference type="Proteomes" id="UP000305675">
    <property type="component" value="Unassembled WGS sequence"/>
</dbReference>
<evidence type="ECO:0000313" key="4">
    <source>
        <dbReference type="EMBL" id="TKB58208.1"/>
    </source>
</evidence>
<accession>A0A4V5NYC4</accession>
<dbReference type="InterPro" id="IPR032388">
    <property type="entry name" value="FlgT_C"/>
</dbReference>
<proteinExistence type="predicted"/>
<comment type="caution">
    <text evidence="4">The sequence shown here is derived from an EMBL/GenBank/DDBJ whole genome shotgun (WGS) entry which is preliminary data.</text>
</comment>
<gene>
    <name evidence="4" type="ORF">FCL42_00130</name>
</gene>
<dbReference type="InterPro" id="IPR038165">
    <property type="entry name" value="FlgT_C_sf"/>
</dbReference>
<feature type="signal peptide" evidence="1">
    <location>
        <begin position="1"/>
        <end position="22"/>
    </location>
</feature>
<protein>
    <recommendedName>
        <fullName evidence="6">Flagellar assembly protein T, N-terminal domain</fullName>
    </recommendedName>
</protein>
<keyword evidence="5" id="KW-1185">Reference proteome</keyword>
<dbReference type="OrthoDB" id="8778507at2"/>